<feature type="compositionally biased region" description="Basic residues" evidence="5">
    <location>
        <begin position="298"/>
        <end position="308"/>
    </location>
</feature>
<reference evidence="8 9" key="1">
    <citation type="submission" date="2013-11" db="EMBL/GenBank/DDBJ databases">
        <title>Genome sequencing of Stegodyphus mimosarum.</title>
        <authorList>
            <person name="Bechsgaard J."/>
        </authorList>
    </citation>
    <scope>NUCLEOTIDE SEQUENCE [LARGE SCALE GENOMIC DNA]</scope>
</reference>
<gene>
    <name evidence="8" type="ORF">X975_24299</name>
</gene>
<feature type="domain" description="Ribosomal RNA-processing protein 14 N-terminal" evidence="7">
    <location>
        <begin position="30"/>
        <end position="97"/>
    </location>
</feature>
<feature type="coiled-coil region" evidence="4">
    <location>
        <begin position="102"/>
        <end position="153"/>
    </location>
</feature>
<evidence type="ECO:0000256" key="5">
    <source>
        <dbReference type="SAM" id="MobiDB-lite"/>
    </source>
</evidence>
<dbReference type="PANTHER" id="PTHR14369:SF0">
    <property type="entry name" value="SURFEIT LOCUS PROTEIN 6"/>
    <property type="match status" value="1"/>
</dbReference>
<feature type="domain" description="Ribosomal RNA-processing protein 14/surfeit locus protein 6 C-terminal" evidence="6">
    <location>
        <begin position="153"/>
        <end position="344"/>
    </location>
</feature>
<evidence type="ECO:0000313" key="8">
    <source>
        <dbReference type="EMBL" id="KFM73655.1"/>
    </source>
</evidence>
<dbReference type="Pfam" id="PF15459">
    <property type="entry name" value="RRP14"/>
    <property type="match status" value="1"/>
</dbReference>
<sequence>MEQNKRKYETSVVVTENGLPDVDYQKLIERITEEDKFLRKLVDTIPAKLYFDQEIQNKISIEKEMTMNKVAEDLKRKFSHYDPSNKLKQKRARFDPTYQKSVSQIQEQCNKQNRKKNRKTKDIINSSSVLARAANIEELQKRLQERIDQLQLRRKSCNPSDTAEKEKIKKKLKKMKSKQKINLTKNININNKVQSPEVKEEKSEIKPVFNKDSNIMYSKLDFTEDGHEEKNKDFMIKKPKLLLKEAEKKKEKLEHLLATDPEKAKIAIEKDKWKKAIQRTEGMKVKDDPSLLKKSIKKEMKKKKKSSKAWKERTEQVETLKKTRQEKRLKNIKARKREKLEHKIKRAKKK</sequence>
<feature type="compositionally biased region" description="Basic and acidic residues" evidence="5">
    <location>
        <begin position="309"/>
        <end position="329"/>
    </location>
</feature>
<protein>
    <submittedName>
        <fullName evidence="8">Surfeit locus protein 6-like protein</fullName>
    </submittedName>
</protein>
<keyword evidence="4" id="KW-0175">Coiled coil</keyword>
<dbReference type="PANTHER" id="PTHR14369">
    <property type="entry name" value="SURFEIT LOCUS PROTEIN 6"/>
    <property type="match status" value="1"/>
</dbReference>
<dbReference type="GO" id="GO:0003723">
    <property type="term" value="F:RNA binding"/>
    <property type="evidence" value="ECO:0007669"/>
    <property type="project" value="TreeGrafter"/>
</dbReference>
<dbReference type="GO" id="GO:0042273">
    <property type="term" value="P:ribosomal large subunit biogenesis"/>
    <property type="evidence" value="ECO:0007669"/>
    <property type="project" value="TreeGrafter"/>
</dbReference>
<feature type="compositionally biased region" description="Basic residues" evidence="5">
    <location>
        <begin position="330"/>
        <end position="350"/>
    </location>
</feature>
<dbReference type="InterPro" id="IPR007019">
    <property type="entry name" value="SURF6"/>
</dbReference>
<dbReference type="GO" id="GO:0042274">
    <property type="term" value="P:ribosomal small subunit biogenesis"/>
    <property type="evidence" value="ECO:0007669"/>
    <property type="project" value="TreeGrafter"/>
</dbReference>
<dbReference type="GO" id="GO:0003677">
    <property type="term" value="F:DNA binding"/>
    <property type="evidence" value="ECO:0007669"/>
    <property type="project" value="TreeGrafter"/>
</dbReference>
<keyword evidence="9" id="KW-1185">Reference proteome</keyword>
<feature type="region of interest" description="Disordered" evidence="5">
    <location>
        <begin position="298"/>
        <end position="350"/>
    </location>
</feature>
<comment type="subcellular location">
    <subcellularLocation>
        <location evidence="1">Nucleus</location>
    </subcellularLocation>
</comment>
<keyword evidence="3" id="KW-0539">Nucleus</keyword>
<dbReference type="OrthoDB" id="444809at2759"/>
<dbReference type="OMA" id="QKKRTDN"/>
<evidence type="ECO:0000256" key="2">
    <source>
        <dbReference type="ARBA" id="ARBA00005904"/>
    </source>
</evidence>
<evidence type="ECO:0000256" key="1">
    <source>
        <dbReference type="ARBA" id="ARBA00004123"/>
    </source>
</evidence>
<feature type="non-terminal residue" evidence="8">
    <location>
        <position position="350"/>
    </location>
</feature>
<evidence type="ECO:0000313" key="9">
    <source>
        <dbReference type="Proteomes" id="UP000054359"/>
    </source>
</evidence>
<evidence type="ECO:0000256" key="3">
    <source>
        <dbReference type="ARBA" id="ARBA00023242"/>
    </source>
</evidence>
<evidence type="ECO:0000256" key="4">
    <source>
        <dbReference type="SAM" id="Coils"/>
    </source>
</evidence>
<organism evidence="8 9">
    <name type="scientific">Stegodyphus mimosarum</name>
    <name type="common">African social velvet spider</name>
    <dbReference type="NCBI Taxonomy" id="407821"/>
    <lineage>
        <taxon>Eukaryota</taxon>
        <taxon>Metazoa</taxon>
        <taxon>Ecdysozoa</taxon>
        <taxon>Arthropoda</taxon>
        <taxon>Chelicerata</taxon>
        <taxon>Arachnida</taxon>
        <taxon>Araneae</taxon>
        <taxon>Araneomorphae</taxon>
        <taxon>Entelegynae</taxon>
        <taxon>Eresoidea</taxon>
        <taxon>Eresidae</taxon>
        <taxon>Stegodyphus</taxon>
    </lineage>
</organism>
<dbReference type="AlphaFoldDB" id="A0A087U8G6"/>
<comment type="similarity">
    <text evidence="2">Belongs to the SURF6 family.</text>
</comment>
<dbReference type="Proteomes" id="UP000054359">
    <property type="component" value="Unassembled WGS sequence"/>
</dbReference>
<proteinExistence type="inferred from homology"/>
<dbReference type="STRING" id="407821.A0A087U8G6"/>
<dbReference type="InterPro" id="IPR029190">
    <property type="entry name" value="Rrp14/SURF6_C"/>
</dbReference>
<dbReference type="InterPro" id="IPR029188">
    <property type="entry name" value="Rrp14_N"/>
</dbReference>
<evidence type="ECO:0000259" key="7">
    <source>
        <dbReference type="Pfam" id="PF15459"/>
    </source>
</evidence>
<dbReference type="EMBL" id="KK118709">
    <property type="protein sequence ID" value="KFM73655.1"/>
    <property type="molecule type" value="Genomic_DNA"/>
</dbReference>
<accession>A0A087U8G6</accession>
<dbReference type="GO" id="GO:0005730">
    <property type="term" value="C:nucleolus"/>
    <property type="evidence" value="ECO:0007669"/>
    <property type="project" value="TreeGrafter"/>
</dbReference>
<name>A0A087U8G6_STEMI</name>
<evidence type="ECO:0000259" key="6">
    <source>
        <dbReference type="Pfam" id="PF04935"/>
    </source>
</evidence>
<dbReference type="Pfam" id="PF04935">
    <property type="entry name" value="SURF6"/>
    <property type="match status" value="1"/>
</dbReference>